<keyword evidence="3 7" id="KW-0812">Transmembrane</keyword>
<dbReference type="PANTHER" id="PTHR11009">
    <property type="entry name" value="DER1-LIKE PROTEIN, DERLIN"/>
    <property type="match status" value="1"/>
</dbReference>
<evidence type="ECO:0000256" key="4">
    <source>
        <dbReference type="ARBA" id="ARBA00022824"/>
    </source>
</evidence>
<feature type="transmembrane region" description="Helical" evidence="7">
    <location>
        <begin position="92"/>
        <end position="125"/>
    </location>
</feature>
<gene>
    <name evidence="9" type="ORF">Egran_00098</name>
</gene>
<dbReference type="InterPro" id="IPR007599">
    <property type="entry name" value="DER1"/>
</dbReference>
<keyword evidence="6 7" id="KW-0472">Membrane</keyword>
<feature type="region of interest" description="Disordered" evidence="8">
    <location>
        <begin position="216"/>
        <end position="255"/>
    </location>
</feature>
<proteinExistence type="inferred from homology"/>
<dbReference type="Proteomes" id="UP000243515">
    <property type="component" value="Unassembled WGS sequence"/>
</dbReference>
<keyword evidence="5 7" id="KW-1133">Transmembrane helix</keyword>
<protein>
    <recommendedName>
        <fullName evidence="7">Derlin</fullName>
    </recommendedName>
</protein>
<dbReference type="AlphaFoldDB" id="A0A232M6X2"/>
<evidence type="ECO:0000256" key="6">
    <source>
        <dbReference type="ARBA" id="ARBA00023136"/>
    </source>
</evidence>
<name>A0A232M6X2_9EURO</name>
<accession>A0A232M6X2</accession>
<evidence type="ECO:0000313" key="9">
    <source>
        <dbReference type="EMBL" id="OXV12149.1"/>
    </source>
</evidence>
<evidence type="ECO:0000256" key="2">
    <source>
        <dbReference type="ARBA" id="ARBA00008917"/>
    </source>
</evidence>
<feature type="compositionally biased region" description="Polar residues" evidence="8">
    <location>
        <begin position="227"/>
        <end position="240"/>
    </location>
</feature>
<dbReference type="OrthoDB" id="19102at2759"/>
<reference evidence="9 10" key="1">
    <citation type="journal article" date="2015" name="Environ. Microbiol.">
        <title>Metagenome sequence of Elaphomyces granulatus from sporocarp tissue reveals Ascomycota ectomycorrhizal fingerprints of genome expansion and a Proteobacteria-rich microbiome.</title>
        <authorList>
            <person name="Quandt C.A."/>
            <person name="Kohler A."/>
            <person name="Hesse C.N."/>
            <person name="Sharpton T.J."/>
            <person name="Martin F."/>
            <person name="Spatafora J.W."/>
        </authorList>
    </citation>
    <scope>NUCLEOTIDE SEQUENCE [LARGE SCALE GENOMIC DNA]</scope>
    <source>
        <strain evidence="9 10">OSC145934</strain>
    </source>
</reference>
<comment type="subcellular location">
    <subcellularLocation>
        <location evidence="1 7">Endoplasmic reticulum membrane</location>
        <topology evidence="1 7">Multi-pass membrane protein</topology>
    </subcellularLocation>
</comment>
<evidence type="ECO:0000256" key="7">
    <source>
        <dbReference type="RuleBase" id="RU363059"/>
    </source>
</evidence>
<dbReference type="Pfam" id="PF04511">
    <property type="entry name" value="DER1"/>
    <property type="match status" value="1"/>
</dbReference>
<dbReference type="SUPFAM" id="SSF144091">
    <property type="entry name" value="Rhomboid-like"/>
    <property type="match status" value="1"/>
</dbReference>
<dbReference type="InterPro" id="IPR035952">
    <property type="entry name" value="Rhomboid-like_sf"/>
</dbReference>
<feature type="transmembrane region" description="Helical" evidence="7">
    <location>
        <begin position="137"/>
        <end position="163"/>
    </location>
</feature>
<evidence type="ECO:0000256" key="1">
    <source>
        <dbReference type="ARBA" id="ARBA00004477"/>
    </source>
</evidence>
<comment type="similarity">
    <text evidence="2 7">Belongs to the derlin family.</text>
</comment>
<evidence type="ECO:0000256" key="5">
    <source>
        <dbReference type="ARBA" id="ARBA00022989"/>
    </source>
</evidence>
<keyword evidence="4 7" id="KW-0256">Endoplasmic reticulum</keyword>
<comment type="caution">
    <text evidence="9">The sequence shown here is derived from an EMBL/GenBank/DDBJ whole genome shotgun (WGS) entry which is preliminary data.</text>
</comment>
<dbReference type="EMBL" id="NPHW01002107">
    <property type="protein sequence ID" value="OXV12149.1"/>
    <property type="molecule type" value="Genomic_DNA"/>
</dbReference>
<feature type="compositionally biased region" description="Gly residues" evidence="8">
    <location>
        <begin position="246"/>
        <end position="255"/>
    </location>
</feature>
<sequence length="255" mass="28287">MDAFWSAPPISRTLTALTFVQSALVYGGLLSAYRVVFRSDLVFKLLPEIWRVITPFLLTGPKLSFLLDLYFMYTYSSSLETGSPRFGFPGDFLTYVIFVSSVIVLTAGFFLGEWIFTTALIVAFIYTWAQDNRGKKVGFIVVTIPSEWLPWATLALTLVLAGWPAMLRDSTGIVAAHLYEFLTRIYPTFGGGRNYITTPSFIRRLFAGQRTQTRTYGTAYRPDGQAPQGSASTGRSSSFGNPWGSRGVGRRLGGD</sequence>
<keyword evidence="10" id="KW-1185">Reference proteome</keyword>
<comment type="function">
    <text evidence="7">May be involved in the degradation of misfolded endoplasmic reticulum (ER) luminal proteins.</text>
</comment>
<evidence type="ECO:0000313" key="10">
    <source>
        <dbReference type="Proteomes" id="UP000243515"/>
    </source>
</evidence>
<feature type="transmembrane region" description="Helical" evidence="7">
    <location>
        <begin position="49"/>
        <end position="72"/>
    </location>
</feature>
<evidence type="ECO:0000256" key="3">
    <source>
        <dbReference type="ARBA" id="ARBA00022692"/>
    </source>
</evidence>
<feature type="transmembrane region" description="Helical" evidence="7">
    <location>
        <begin position="14"/>
        <end position="37"/>
    </location>
</feature>
<dbReference type="GO" id="GO:0006950">
    <property type="term" value="P:response to stress"/>
    <property type="evidence" value="ECO:0007669"/>
    <property type="project" value="UniProtKB-ARBA"/>
</dbReference>
<dbReference type="GO" id="GO:0005789">
    <property type="term" value="C:endoplasmic reticulum membrane"/>
    <property type="evidence" value="ECO:0007669"/>
    <property type="project" value="UniProtKB-SubCell"/>
</dbReference>
<organism evidence="9 10">
    <name type="scientific">Elaphomyces granulatus</name>
    <dbReference type="NCBI Taxonomy" id="519963"/>
    <lineage>
        <taxon>Eukaryota</taxon>
        <taxon>Fungi</taxon>
        <taxon>Dikarya</taxon>
        <taxon>Ascomycota</taxon>
        <taxon>Pezizomycotina</taxon>
        <taxon>Eurotiomycetes</taxon>
        <taxon>Eurotiomycetidae</taxon>
        <taxon>Eurotiales</taxon>
        <taxon>Elaphomycetaceae</taxon>
        <taxon>Elaphomyces</taxon>
    </lineage>
</organism>
<evidence type="ECO:0000256" key="8">
    <source>
        <dbReference type="SAM" id="MobiDB-lite"/>
    </source>
</evidence>